<dbReference type="SUPFAM" id="SSF46689">
    <property type="entry name" value="Homeodomain-like"/>
    <property type="match status" value="1"/>
</dbReference>
<dbReference type="RefSeq" id="WP_162345017.1">
    <property type="nucleotide sequence ID" value="NZ_JAAEAA010000003.1"/>
</dbReference>
<dbReference type="EMBL" id="JAAEAA010000003">
    <property type="protein sequence ID" value="NDK54971.1"/>
    <property type="molecule type" value="Genomic_DNA"/>
</dbReference>
<keyword evidence="2" id="KW-0238">DNA-binding</keyword>
<dbReference type="PROSITE" id="PS01124">
    <property type="entry name" value="HTH_ARAC_FAMILY_2"/>
    <property type="match status" value="1"/>
</dbReference>
<dbReference type="GO" id="GO:0003700">
    <property type="term" value="F:DNA-binding transcription factor activity"/>
    <property type="evidence" value="ECO:0007669"/>
    <property type="project" value="InterPro"/>
</dbReference>
<evidence type="ECO:0000313" key="5">
    <source>
        <dbReference type="EMBL" id="NDK54971.1"/>
    </source>
</evidence>
<dbReference type="InterPro" id="IPR046532">
    <property type="entry name" value="DUF6597"/>
</dbReference>
<dbReference type="InterPro" id="IPR050204">
    <property type="entry name" value="AraC_XylS_family_regulators"/>
</dbReference>
<dbReference type="PANTHER" id="PTHR46796:SF13">
    <property type="entry name" value="HTH-TYPE TRANSCRIPTIONAL ACTIVATOR RHAS"/>
    <property type="match status" value="1"/>
</dbReference>
<dbReference type="Proteomes" id="UP000478546">
    <property type="component" value="Unassembled WGS sequence"/>
</dbReference>
<sequence length="273" mass="31442">MQTKFYTPHILLQEFVNCIMVIHAEVGPTSSACPYPPAPQNSLFFYINDRIKVKKEGTTEFVEQPRSVIVGPQVSRVMLDINRSHKAVRVGFHPGGLHRFMGIPMCEMIDSHFDATDVYGNEMALVNERLQEAQSFDEIKIVIEEFLLSKVKTLKQALPFDRAMLELMRHNGNAPIEQISSLACLSLRQFERVSKERIGLTPKFFARLVRFSKAYRMHENYPELSWTHISYSCGYFDQMHFIRDFKQFAGVAPGTIEKDLQKAPVRLQAELRL</sequence>
<evidence type="ECO:0000256" key="3">
    <source>
        <dbReference type="ARBA" id="ARBA00023163"/>
    </source>
</evidence>
<feature type="domain" description="HTH araC/xylS-type" evidence="4">
    <location>
        <begin position="161"/>
        <end position="259"/>
    </location>
</feature>
<proteinExistence type="predicted"/>
<dbReference type="Pfam" id="PF12833">
    <property type="entry name" value="HTH_18"/>
    <property type="match status" value="1"/>
</dbReference>
<name>A0A6B2GY99_9BACT</name>
<organism evidence="5 6">
    <name type="scientific">Pontibacter fetidus</name>
    <dbReference type="NCBI Taxonomy" id="2700082"/>
    <lineage>
        <taxon>Bacteria</taxon>
        <taxon>Pseudomonadati</taxon>
        <taxon>Bacteroidota</taxon>
        <taxon>Cytophagia</taxon>
        <taxon>Cytophagales</taxon>
        <taxon>Hymenobacteraceae</taxon>
        <taxon>Pontibacter</taxon>
    </lineage>
</organism>
<evidence type="ECO:0000256" key="2">
    <source>
        <dbReference type="ARBA" id="ARBA00023125"/>
    </source>
</evidence>
<dbReference type="SMART" id="SM00342">
    <property type="entry name" value="HTH_ARAC"/>
    <property type="match status" value="1"/>
</dbReference>
<gene>
    <name evidence="5" type="ORF">GWO68_03480</name>
</gene>
<evidence type="ECO:0000256" key="1">
    <source>
        <dbReference type="ARBA" id="ARBA00023015"/>
    </source>
</evidence>
<dbReference type="InterPro" id="IPR009057">
    <property type="entry name" value="Homeodomain-like_sf"/>
</dbReference>
<dbReference type="GO" id="GO:0043565">
    <property type="term" value="F:sequence-specific DNA binding"/>
    <property type="evidence" value="ECO:0007669"/>
    <property type="project" value="InterPro"/>
</dbReference>
<keyword evidence="1" id="KW-0805">Transcription regulation</keyword>
<dbReference type="Pfam" id="PF20240">
    <property type="entry name" value="DUF6597"/>
    <property type="match status" value="1"/>
</dbReference>
<keyword evidence="6" id="KW-1185">Reference proteome</keyword>
<dbReference type="InterPro" id="IPR018060">
    <property type="entry name" value="HTH_AraC"/>
</dbReference>
<protein>
    <submittedName>
        <fullName evidence="5">AraC family transcriptional regulator</fullName>
    </submittedName>
</protein>
<dbReference type="PANTHER" id="PTHR46796">
    <property type="entry name" value="HTH-TYPE TRANSCRIPTIONAL ACTIVATOR RHAS-RELATED"/>
    <property type="match status" value="1"/>
</dbReference>
<dbReference type="AlphaFoldDB" id="A0A6B2GY99"/>
<evidence type="ECO:0000259" key="4">
    <source>
        <dbReference type="PROSITE" id="PS01124"/>
    </source>
</evidence>
<keyword evidence="3" id="KW-0804">Transcription</keyword>
<accession>A0A6B2GY99</accession>
<evidence type="ECO:0000313" key="6">
    <source>
        <dbReference type="Proteomes" id="UP000478546"/>
    </source>
</evidence>
<comment type="caution">
    <text evidence="5">The sequence shown here is derived from an EMBL/GenBank/DDBJ whole genome shotgun (WGS) entry which is preliminary data.</text>
</comment>
<dbReference type="Gene3D" id="1.10.10.60">
    <property type="entry name" value="Homeodomain-like"/>
    <property type="match status" value="1"/>
</dbReference>
<reference evidence="5 6" key="1">
    <citation type="submission" date="2020-01" db="EMBL/GenBank/DDBJ databases">
        <authorList>
            <person name="Kim M.K."/>
        </authorList>
    </citation>
    <scope>NUCLEOTIDE SEQUENCE [LARGE SCALE GENOMIC DNA]</scope>
    <source>
        <strain evidence="5 6">BT213</strain>
    </source>
</reference>